<keyword evidence="2" id="KW-0472">Membrane</keyword>
<comment type="caution">
    <text evidence="5">The sequence shown here is derived from an EMBL/GenBank/DDBJ whole genome shotgun (WGS) entry which is preliminary data.</text>
</comment>
<keyword evidence="6" id="KW-1185">Reference proteome</keyword>
<dbReference type="PROSITE" id="PS00213">
    <property type="entry name" value="LIPOCALIN"/>
    <property type="match status" value="1"/>
</dbReference>
<dbReference type="EMBL" id="SPIA01000003">
    <property type="protein sequence ID" value="TFH67520.1"/>
    <property type="molecule type" value="Genomic_DNA"/>
</dbReference>
<reference evidence="5 6" key="1">
    <citation type="submission" date="2019-03" db="EMBL/GenBank/DDBJ databases">
        <title>Draft genome of Gammaproteobacteria bacterium LSUCC0057, a member of the SAR92 clade.</title>
        <authorList>
            <person name="Lanclos V.C."/>
            <person name="Doiron C."/>
            <person name="Henson M.W."/>
            <person name="Thrash J.C."/>
        </authorList>
    </citation>
    <scope>NUCLEOTIDE SEQUENCE [LARGE SCALE GENOMIC DNA]</scope>
    <source>
        <strain evidence="5 6">LSUCC0057</strain>
    </source>
</reference>
<dbReference type="InterPro" id="IPR012674">
    <property type="entry name" value="Calycin"/>
</dbReference>
<dbReference type="GO" id="GO:0006950">
    <property type="term" value="P:response to stress"/>
    <property type="evidence" value="ECO:0007669"/>
    <property type="project" value="UniProtKB-ARBA"/>
</dbReference>
<dbReference type="PANTHER" id="PTHR10612">
    <property type="entry name" value="APOLIPOPROTEIN D"/>
    <property type="match status" value="1"/>
</dbReference>
<gene>
    <name evidence="5" type="ORF">E3W66_08535</name>
</gene>
<evidence type="ECO:0000313" key="5">
    <source>
        <dbReference type="EMBL" id="TFH67520.1"/>
    </source>
</evidence>
<dbReference type="GO" id="GO:0008289">
    <property type="term" value="F:lipid binding"/>
    <property type="evidence" value="ECO:0007669"/>
    <property type="project" value="UniProtKB-UniRule"/>
</dbReference>
<evidence type="ECO:0000256" key="3">
    <source>
        <dbReference type="PIRSR" id="PIRSR036893-52"/>
    </source>
</evidence>
<feature type="lipid moiety-binding region" description="N-palmitoyl cysteine" evidence="3">
    <location>
        <position position="34"/>
    </location>
</feature>
<dbReference type="InterPro" id="IPR000566">
    <property type="entry name" value="Lipocln_cytosolic_FA-bd_dom"/>
</dbReference>
<comment type="similarity">
    <text evidence="1 2">Belongs to the calycin superfamily. Lipocalin family.</text>
</comment>
<dbReference type="AlphaFoldDB" id="A0A4Y8UFN1"/>
<dbReference type="PIRSF" id="PIRSF036893">
    <property type="entry name" value="Lipocalin_ApoD"/>
    <property type="match status" value="1"/>
</dbReference>
<comment type="subunit">
    <text evidence="2">Homodimer.</text>
</comment>
<comment type="subcellular location">
    <subcellularLocation>
        <location evidence="2">Cell outer membrane</location>
    </subcellularLocation>
</comment>
<organism evidence="5 6">
    <name type="scientific">Gammaproteobacteria bacterium LSUCC0057</name>
    <dbReference type="NCBI Taxonomy" id="2559237"/>
    <lineage>
        <taxon>Bacteria</taxon>
        <taxon>Pseudomonadati</taxon>
        <taxon>Pseudomonadota</taxon>
        <taxon>Gammaproteobacteria</taxon>
        <taxon>Cellvibrionales</taxon>
        <taxon>Porticoccaceae</taxon>
        <taxon>SAR92 clade</taxon>
    </lineage>
</organism>
<evidence type="ECO:0000313" key="6">
    <source>
        <dbReference type="Proteomes" id="UP000298133"/>
    </source>
</evidence>
<proteinExistence type="inferred from homology"/>
<dbReference type="InterPro" id="IPR002446">
    <property type="entry name" value="Lipocalin_bac"/>
</dbReference>
<feature type="domain" description="Lipocalin/cytosolic fatty-acid binding" evidence="4">
    <location>
        <begin position="48"/>
        <end position="184"/>
    </location>
</feature>
<dbReference type="Proteomes" id="UP000298133">
    <property type="component" value="Unassembled WGS sequence"/>
</dbReference>
<dbReference type="Pfam" id="PF08212">
    <property type="entry name" value="Lipocalin_2"/>
    <property type="match status" value="1"/>
</dbReference>
<keyword evidence="2" id="KW-0446">Lipid-binding</keyword>
<dbReference type="InterPro" id="IPR022271">
    <property type="entry name" value="Lipocalin_ApoD"/>
</dbReference>
<evidence type="ECO:0000256" key="1">
    <source>
        <dbReference type="ARBA" id="ARBA00006889"/>
    </source>
</evidence>
<dbReference type="InterPro" id="IPR022272">
    <property type="entry name" value="Lipocalin_CS"/>
</dbReference>
<evidence type="ECO:0000259" key="4">
    <source>
        <dbReference type="Pfam" id="PF08212"/>
    </source>
</evidence>
<dbReference type="CDD" id="cd19438">
    <property type="entry name" value="lipocalin_Blc-like"/>
    <property type="match status" value="1"/>
</dbReference>
<dbReference type="OrthoDB" id="9793905at2"/>
<keyword evidence="2 3" id="KW-0449">Lipoprotein</keyword>
<comment type="function">
    <text evidence="2">Involved in the storage or transport of lipids necessary for membrane maintenance under stressful conditions. Displays a binding preference for lysophospholipids.</text>
</comment>
<dbReference type="InterPro" id="IPR047202">
    <property type="entry name" value="Lipocalin_Blc-like_dom"/>
</dbReference>
<dbReference type="SUPFAM" id="SSF50814">
    <property type="entry name" value="Lipocalins"/>
    <property type="match status" value="1"/>
</dbReference>
<protein>
    <recommendedName>
        <fullName evidence="2">Outer membrane lipoprotein Blc</fullName>
    </recommendedName>
</protein>
<dbReference type="PRINTS" id="PR01171">
    <property type="entry name" value="BCTLIPOCALIN"/>
</dbReference>
<dbReference type="Gene3D" id="2.40.128.20">
    <property type="match status" value="1"/>
</dbReference>
<dbReference type="GO" id="GO:0009279">
    <property type="term" value="C:cell outer membrane"/>
    <property type="evidence" value="ECO:0007669"/>
    <property type="project" value="UniProtKB-SubCell"/>
</dbReference>
<accession>A0A4Y8UFN1</accession>
<name>A0A4Y8UFN1_9GAMM</name>
<keyword evidence="2" id="KW-0998">Cell outer membrane</keyword>
<feature type="lipid moiety-binding region" description="S-diacylglycerol cysteine" evidence="3">
    <location>
        <position position="34"/>
    </location>
</feature>
<sequence length="189" mass="20993">MSELHTHARSATRLLRRFISAAAVLIGAVAATGCTGVAPGIEPVSDFDAERYLGRWYEIARLDHSFERGLTAVTADYSRRDDGGIRVINRGIDSAGQLSEAEGRAYFVGEPDRGHLKVSFFGPFYGAYVVFELDPDYQYAFVTSYNRDYLWLLARNATVSEALLQRFTARATALGFASDQLIFPDHRAQ</sequence>
<keyword evidence="3" id="KW-0564">Palmitate</keyword>
<dbReference type="PANTHER" id="PTHR10612:SF34">
    <property type="entry name" value="APOLIPOPROTEIN D"/>
    <property type="match status" value="1"/>
</dbReference>
<evidence type="ECO:0000256" key="2">
    <source>
        <dbReference type="PIRNR" id="PIRNR036893"/>
    </source>
</evidence>